<evidence type="ECO:0000256" key="1">
    <source>
        <dbReference type="SAM" id="MobiDB-lite"/>
    </source>
</evidence>
<feature type="chain" id="PRO_5046888646" evidence="3">
    <location>
        <begin position="27"/>
        <end position="331"/>
    </location>
</feature>
<feature type="transmembrane region" description="Helical" evidence="2">
    <location>
        <begin position="291"/>
        <end position="315"/>
    </location>
</feature>
<gene>
    <name evidence="4" type="ORF">CCASEI_05015</name>
</gene>
<dbReference type="Proteomes" id="UP000019226">
    <property type="component" value="Chromosome"/>
</dbReference>
<evidence type="ECO:0000256" key="2">
    <source>
        <dbReference type="SAM" id="Phobius"/>
    </source>
</evidence>
<dbReference type="RefSeq" id="WP_025387329.1">
    <property type="nucleotide sequence ID" value="NZ_CP004350.1"/>
</dbReference>
<feature type="compositionally biased region" description="Low complexity" evidence="1">
    <location>
        <begin position="230"/>
        <end position="271"/>
    </location>
</feature>
<feature type="signal peptide" evidence="3">
    <location>
        <begin position="1"/>
        <end position="26"/>
    </location>
</feature>
<dbReference type="EMBL" id="CP004350">
    <property type="protein sequence ID" value="AHI19579.1"/>
    <property type="molecule type" value="Genomic_DNA"/>
</dbReference>
<feature type="region of interest" description="Disordered" evidence="1">
    <location>
        <begin position="196"/>
        <end position="288"/>
    </location>
</feature>
<keyword evidence="2" id="KW-0812">Transmembrane</keyword>
<reference evidence="5" key="1">
    <citation type="submission" date="2013-02" db="EMBL/GenBank/DDBJ databases">
        <title>The complete genome sequence of Corynebacterium casei LMG S-19264 (=DSM 44701).</title>
        <authorList>
            <person name="Ruckert C."/>
            <person name="Albersmeier A."/>
            <person name="Kalinowski J."/>
        </authorList>
    </citation>
    <scope>NUCLEOTIDE SEQUENCE [LARGE SCALE GENOMIC DNA]</scope>
    <source>
        <strain evidence="5">LMG S-19264</strain>
    </source>
</reference>
<sequence length="331" mass="33778">MAFKKALATVAVSATAAAVLVSTAGADEKTISVGQGDLVGSCFVSFNDPSDNRSYFADYCGDSENPTRLHGENNAPVDGHGTFTASGLSDLGTNLAYVQWDDEVEVEANDFTPNNWDDAPTPGDAVSFAQFEYEESPAKSGEGVLAGEINGTYFVDFGEHNGTAEEGSGLLDGTPVWTTDGLLGVVNGRFKNGSHPHLTLVASPEATGGATGKDTQEERTKLIDAHFNGTNPTPTTSEESSTAASTTESSSSQPTSEPSESSSASSTTAEPSPEPSEPNTPQEPSADASSIGGIIGIILALVAALGLGGAATGAIQIPGLGSLNLDLNLPF</sequence>
<organism evidence="4 5">
    <name type="scientific">Corynebacterium casei LMG S-19264</name>
    <dbReference type="NCBI Taxonomy" id="1285583"/>
    <lineage>
        <taxon>Bacteria</taxon>
        <taxon>Bacillati</taxon>
        <taxon>Actinomycetota</taxon>
        <taxon>Actinomycetes</taxon>
        <taxon>Mycobacteriales</taxon>
        <taxon>Corynebacteriaceae</taxon>
        <taxon>Corynebacterium</taxon>
    </lineage>
</organism>
<protein>
    <submittedName>
        <fullName evidence="4">Uncharacterized protein</fullName>
    </submittedName>
</protein>
<proteinExistence type="predicted"/>
<evidence type="ECO:0000313" key="5">
    <source>
        <dbReference type="Proteomes" id="UP000019226"/>
    </source>
</evidence>
<evidence type="ECO:0000313" key="4">
    <source>
        <dbReference type="EMBL" id="AHI19579.1"/>
    </source>
</evidence>
<accession>A0ABN4CAY2</accession>
<dbReference type="GeneID" id="82877155"/>
<keyword evidence="2" id="KW-0472">Membrane</keyword>
<evidence type="ECO:0000256" key="3">
    <source>
        <dbReference type="SAM" id="SignalP"/>
    </source>
</evidence>
<name>A0ABN4CAY2_9CORY</name>
<feature type="compositionally biased region" description="Basic and acidic residues" evidence="1">
    <location>
        <begin position="214"/>
        <end position="224"/>
    </location>
</feature>
<keyword evidence="5" id="KW-1185">Reference proteome</keyword>
<keyword evidence="2" id="KW-1133">Transmembrane helix</keyword>
<keyword evidence="3" id="KW-0732">Signal</keyword>